<name>A0A4P7UDR5_9ACTN</name>
<dbReference type="InterPro" id="IPR010310">
    <property type="entry name" value="T7SS_ESAT-6-like"/>
</dbReference>
<comment type="similarity">
    <text evidence="1">Belongs to the WXG100 family.</text>
</comment>
<dbReference type="Gene3D" id="1.10.287.1060">
    <property type="entry name" value="ESAT-6-like"/>
    <property type="match status" value="1"/>
</dbReference>
<evidence type="ECO:0000313" key="5">
    <source>
        <dbReference type="Proteomes" id="UP000630594"/>
    </source>
</evidence>
<dbReference type="OrthoDB" id="3253863at2"/>
<dbReference type="Pfam" id="PF06013">
    <property type="entry name" value="WXG100"/>
    <property type="match status" value="1"/>
</dbReference>
<reference evidence="3 4" key="1">
    <citation type="journal article" date="2008" name="Int. J. Syst. Evol. Microbiol.">
        <title>Nocardioides daphniae sp. nov., isolated from Daphnia cucullata (Crustacea: Cladocera).</title>
        <authorList>
            <person name="Toth E.M."/>
            <person name="Keki Z."/>
            <person name="Homonnay Z.G."/>
            <person name="Borsodi A.K."/>
            <person name="Marialigeti K."/>
            <person name="Schumann P."/>
        </authorList>
    </citation>
    <scope>NUCLEOTIDE SEQUENCE [LARGE SCALE GENOMIC DNA]</scope>
    <source>
        <strain evidence="3 4">JCM 16608</strain>
    </source>
</reference>
<reference evidence="2" key="2">
    <citation type="journal article" date="2014" name="Int. J. Syst. Evol. Microbiol.">
        <title>Complete genome of a new Firmicutes species belonging to the dominant human colonic microbiota ('Ruminococcus bicirculans') reveals two chromosomes and a selective capacity to utilize plant glucans.</title>
        <authorList>
            <consortium name="NISC Comparative Sequencing Program"/>
            <person name="Wegmann U."/>
            <person name="Louis P."/>
            <person name="Goesmann A."/>
            <person name="Henrissat B."/>
            <person name="Duncan S.H."/>
            <person name="Flint H.J."/>
        </authorList>
    </citation>
    <scope>NUCLEOTIDE SEQUENCE</scope>
    <source>
        <strain evidence="2">CCM 7403</strain>
    </source>
</reference>
<evidence type="ECO:0000256" key="1">
    <source>
        <dbReference type="RuleBase" id="RU362001"/>
    </source>
</evidence>
<proteinExistence type="inferred from homology"/>
<evidence type="ECO:0000313" key="3">
    <source>
        <dbReference type="EMBL" id="QCC78400.1"/>
    </source>
</evidence>
<evidence type="ECO:0000313" key="4">
    <source>
        <dbReference type="Proteomes" id="UP000297025"/>
    </source>
</evidence>
<protein>
    <recommendedName>
        <fullName evidence="1">ESAT-6-like protein</fullName>
    </recommendedName>
</protein>
<reference evidence="2" key="5">
    <citation type="submission" date="2024-05" db="EMBL/GenBank/DDBJ databases">
        <authorList>
            <person name="Sun Q."/>
            <person name="Sedlacek I."/>
        </authorList>
    </citation>
    <scope>NUCLEOTIDE SEQUENCE</scope>
    <source>
        <strain evidence="2">CCM 7403</strain>
    </source>
</reference>
<dbReference type="KEGG" id="ndp:E2C04_16535"/>
<evidence type="ECO:0000313" key="2">
    <source>
        <dbReference type="EMBL" id="GGD12779.1"/>
    </source>
</evidence>
<accession>A0A4P7UDR5</accession>
<dbReference type="InterPro" id="IPR036689">
    <property type="entry name" value="ESAT-6-like_sf"/>
</dbReference>
<dbReference type="Proteomes" id="UP000630594">
    <property type="component" value="Unassembled WGS sequence"/>
</dbReference>
<dbReference type="SUPFAM" id="SSF140453">
    <property type="entry name" value="EsxAB dimer-like"/>
    <property type="match status" value="1"/>
</dbReference>
<dbReference type="Proteomes" id="UP000297025">
    <property type="component" value="Chromosome"/>
</dbReference>
<sequence>MSQLSHGDLVVGEGVLAAAADAVTQARSDVATLSQQLAGQIEALESSWKGDGARAFERLHRAWQDKQQRVVGALDGLSAALEETGRDAVATDTAQADATQRLISRLG</sequence>
<dbReference type="AlphaFoldDB" id="A0A4P7UDR5"/>
<keyword evidence="5" id="KW-1185">Reference proteome</keyword>
<dbReference type="RefSeq" id="WP_135833437.1">
    <property type="nucleotide sequence ID" value="NZ_BMCK01000001.1"/>
</dbReference>
<dbReference type="EMBL" id="CP038462">
    <property type="protein sequence ID" value="QCC78400.1"/>
    <property type="molecule type" value="Genomic_DNA"/>
</dbReference>
<gene>
    <name evidence="3" type="ORF">E2C04_16535</name>
    <name evidence="2" type="ORF">GCM10007231_09740</name>
</gene>
<reference evidence="3" key="4">
    <citation type="submission" date="2019-03" db="EMBL/GenBank/DDBJ databases">
        <authorList>
            <person name="Huang Y."/>
        </authorList>
    </citation>
    <scope>NUCLEOTIDE SEQUENCE</scope>
    <source>
        <strain evidence="3">JCM 16608</strain>
    </source>
</reference>
<organism evidence="3 4">
    <name type="scientific">Nocardioides daphniae</name>
    <dbReference type="NCBI Taxonomy" id="402297"/>
    <lineage>
        <taxon>Bacteria</taxon>
        <taxon>Bacillati</taxon>
        <taxon>Actinomycetota</taxon>
        <taxon>Actinomycetes</taxon>
        <taxon>Propionibacteriales</taxon>
        <taxon>Nocardioidaceae</taxon>
        <taxon>Nocardioides</taxon>
    </lineage>
</organism>
<dbReference type="EMBL" id="BMCK01000001">
    <property type="protein sequence ID" value="GGD12779.1"/>
    <property type="molecule type" value="Genomic_DNA"/>
</dbReference>
<reference evidence="5" key="3">
    <citation type="journal article" date="2019" name="Int. J. Syst. Evol. Microbiol.">
        <title>The Global Catalogue of Microorganisms (GCM) 10K type strain sequencing project: providing services to taxonomists for standard genome sequencing and annotation.</title>
        <authorList>
            <consortium name="The Broad Institute Genomics Platform"/>
            <consortium name="The Broad Institute Genome Sequencing Center for Infectious Disease"/>
            <person name="Wu L."/>
            <person name="Ma J."/>
        </authorList>
    </citation>
    <scope>NUCLEOTIDE SEQUENCE [LARGE SCALE GENOMIC DNA]</scope>
    <source>
        <strain evidence="5">CCM 7403</strain>
    </source>
</reference>
<dbReference type="NCBIfam" id="TIGR03930">
    <property type="entry name" value="WXG100_ESAT6"/>
    <property type="match status" value="1"/>
</dbReference>